<evidence type="ECO:0000313" key="9">
    <source>
        <dbReference type="Proteomes" id="UP001610446"/>
    </source>
</evidence>
<evidence type="ECO:0000256" key="5">
    <source>
        <dbReference type="ARBA" id="ARBA00023136"/>
    </source>
</evidence>
<organism evidence="8 9">
    <name type="scientific">Aspergillus pseudoustus</name>
    <dbReference type="NCBI Taxonomy" id="1810923"/>
    <lineage>
        <taxon>Eukaryota</taxon>
        <taxon>Fungi</taxon>
        <taxon>Dikarya</taxon>
        <taxon>Ascomycota</taxon>
        <taxon>Pezizomycotina</taxon>
        <taxon>Eurotiomycetes</taxon>
        <taxon>Eurotiomycetidae</taxon>
        <taxon>Eurotiales</taxon>
        <taxon>Aspergillaceae</taxon>
        <taxon>Aspergillus</taxon>
        <taxon>Aspergillus subgen. Nidulantes</taxon>
    </lineage>
</organism>
<evidence type="ECO:0000313" key="8">
    <source>
        <dbReference type="EMBL" id="KAL2843348.1"/>
    </source>
</evidence>
<evidence type="ECO:0000256" key="1">
    <source>
        <dbReference type="ARBA" id="ARBA00004141"/>
    </source>
</evidence>
<feature type="transmembrane region" description="Helical" evidence="6">
    <location>
        <begin position="189"/>
        <end position="211"/>
    </location>
</feature>
<dbReference type="InterPro" id="IPR005829">
    <property type="entry name" value="Sugar_transporter_CS"/>
</dbReference>
<evidence type="ECO:0000259" key="7">
    <source>
        <dbReference type="PROSITE" id="PS50850"/>
    </source>
</evidence>
<dbReference type="InterPro" id="IPR050360">
    <property type="entry name" value="MFS_Sugar_Transporters"/>
</dbReference>
<keyword evidence="9" id="KW-1185">Reference proteome</keyword>
<feature type="transmembrane region" description="Helical" evidence="6">
    <location>
        <begin position="318"/>
        <end position="339"/>
    </location>
</feature>
<evidence type="ECO:0000256" key="4">
    <source>
        <dbReference type="ARBA" id="ARBA00022989"/>
    </source>
</evidence>
<dbReference type="EMBL" id="JBFXLU010000090">
    <property type="protein sequence ID" value="KAL2843348.1"/>
    <property type="molecule type" value="Genomic_DNA"/>
</dbReference>
<reference evidence="8 9" key="1">
    <citation type="submission" date="2024-07" db="EMBL/GenBank/DDBJ databases">
        <title>Section-level genome sequencing and comparative genomics of Aspergillus sections Usti and Cavernicolus.</title>
        <authorList>
            <consortium name="Lawrence Berkeley National Laboratory"/>
            <person name="Nybo J.L."/>
            <person name="Vesth T.C."/>
            <person name="Theobald S."/>
            <person name="Frisvad J.C."/>
            <person name="Larsen T.O."/>
            <person name="Kjaerboelling I."/>
            <person name="Rothschild-Mancinelli K."/>
            <person name="Lyhne E.K."/>
            <person name="Kogle M.E."/>
            <person name="Barry K."/>
            <person name="Clum A."/>
            <person name="Na H."/>
            <person name="Ledsgaard L."/>
            <person name="Lin J."/>
            <person name="Lipzen A."/>
            <person name="Kuo A."/>
            <person name="Riley R."/>
            <person name="Mondo S."/>
            <person name="Labutti K."/>
            <person name="Haridas S."/>
            <person name="Pangalinan J."/>
            <person name="Salamov A.A."/>
            <person name="Simmons B.A."/>
            <person name="Magnuson J.K."/>
            <person name="Chen J."/>
            <person name="Drula E."/>
            <person name="Henrissat B."/>
            <person name="Wiebenga A."/>
            <person name="Lubbers R.J."/>
            <person name="Gomes A.C."/>
            <person name="Makela M.R."/>
            <person name="Stajich J."/>
            <person name="Grigoriev I.V."/>
            <person name="Mortensen U.H."/>
            <person name="De Vries R.P."/>
            <person name="Baker S.E."/>
            <person name="Andersen M.R."/>
        </authorList>
    </citation>
    <scope>NUCLEOTIDE SEQUENCE [LARGE SCALE GENOMIC DNA]</scope>
    <source>
        <strain evidence="8 9">CBS 123904</strain>
    </source>
</reference>
<keyword evidence="3 6" id="KW-0812">Transmembrane</keyword>
<feature type="transmembrane region" description="Helical" evidence="6">
    <location>
        <begin position="131"/>
        <end position="151"/>
    </location>
</feature>
<feature type="transmembrane region" description="Helical" evidence="6">
    <location>
        <begin position="72"/>
        <end position="94"/>
    </location>
</feature>
<keyword evidence="4 6" id="KW-1133">Transmembrane helix</keyword>
<dbReference type="Proteomes" id="UP001610446">
    <property type="component" value="Unassembled WGS sequence"/>
</dbReference>
<dbReference type="PANTHER" id="PTHR48022:SF64">
    <property type="entry name" value="MAJOR FACILITATOR SUPERFAMILY (MFS) PROFILE DOMAIN-CONTAINING PROTEIN"/>
    <property type="match status" value="1"/>
</dbReference>
<feature type="transmembrane region" description="Helical" evidence="6">
    <location>
        <begin position="416"/>
        <end position="434"/>
    </location>
</feature>
<dbReference type="InterPro" id="IPR005828">
    <property type="entry name" value="MFS_sugar_transport-like"/>
</dbReference>
<evidence type="ECO:0000256" key="3">
    <source>
        <dbReference type="ARBA" id="ARBA00022692"/>
    </source>
</evidence>
<evidence type="ECO:0000256" key="2">
    <source>
        <dbReference type="ARBA" id="ARBA00010992"/>
    </source>
</evidence>
<feature type="transmembrane region" description="Helical" evidence="6">
    <location>
        <begin position="27"/>
        <end position="46"/>
    </location>
</feature>
<dbReference type="Pfam" id="PF00083">
    <property type="entry name" value="Sugar_tr"/>
    <property type="match status" value="1"/>
</dbReference>
<comment type="subcellular location">
    <subcellularLocation>
        <location evidence="1">Membrane</location>
        <topology evidence="1">Multi-pass membrane protein</topology>
    </subcellularLocation>
</comment>
<name>A0ABR4JTH9_9EURO</name>
<comment type="caution">
    <text evidence="8">The sequence shown here is derived from an EMBL/GenBank/DDBJ whole genome shotgun (WGS) entry which is preliminary data.</text>
</comment>
<feature type="transmembrane region" description="Helical" evidence="6">
    <location>
        <begin position="346"/>
        <end position="365"/>
    </location>
</feature>
<accession>A0ABR4JTH9</accession>
<dbReference type="PANTHER" id="PTHR48022">
    <property type="entry name" value="PLASTIDIC GLUCOSE TRANSPORTER 4"/>
    <property type="match status" value="1"/>
</dbReference>
<feature type="transmembrane region" description="Helical" evidence="6">
    <location>
        <begin position="276"/>
        <end position="298"/>
    </location>
</feature>
<proteinExistence type="inferred from homology"/>
<feature type="transmembrane region" description="Helical" evidence="6">
    <location>
        <begin position="446"/>
        <end position="465"/>
    </location>
</feature>
<feature type="transmembrane region" description="Helical" evidence="6">
    <location>
        <begin position="377"/>
        <end position="404"/>
    </location>
</feature>
<feature type="transmembrane region" description="Helical" evidence="6">
    <location>
        <begin position="163"/>
        <end position="183"/>
    </location>
</feature>
<dbReference type="InterPro" id="IPR036259">
    <property type="entry name" value="MFS_trans_sf"/>
</dbReference>
<protein>
    <submittedName>
        <fullName evidence="8">MFS hexose transporter</fullName>
    </submittedName>
</protein>
<dbReference type="InterPro" id="IPR020846">
    <property type="entry name" value="MFS_dom"/>
</dbReference>
<keyword evidence="5 6" id="KW-0472">Membrane</keyword>
<comment type="similarity">
    <text evidence="2">Belongs to the major facilitator superfamily. Sugar transporter (TC 2.A.1.1) family.</text>
</comment>
<evidence type="ECO:0000256" key="6">
    <source>
        <dbReference type="SAM" id="Phobius"/>
    </source>
</evidence>
<dbReference type="PROSITE" id="PS00217">
    <property type="entry name" value="SUGAR_TRANSPORT_2"/>
    <property type="match status" value="1"/>
</dbReference>
<gene>
    <name evidence="8" type="ORF">BJY01DRAFT_235664</name>
</gene>
<feature type="domain" description="Major facilitator superfamily (MFS) profile" evidence="7">
    <location>
        <begin position="33"/>
        <end position="469"/>
    </location>
</feature>
<dbReference type="SUPFAM" id="SSF103473">
    <property type="entry name" value="MFS general substrate transporter"/>
    <property type="match status" value="1"/>
</dbReference>
<dbReference type="Gene3D" id="1.20.1250.20">
    <property type="entry name" value="MFS general substrate transporter like domains"/>
    <property type="match status" value="1"/>
</dbReference>
<dbReference type="PROSITE" id="PS50850">
    <property type="entry name" value="MFS"/>
    <property type="match status" value="1"/>
</dbReference>
<sequence length="506" mass="56387">MPPVKAEDHIPFDLDQVQPWYKSKNRLMLYCALLPAAFITPGAIGFDNSLTNALQTIPRFQENFGHPSGSSLGFFGASQSLGGAISSFLGPLVADKFGRRFPVSAGSLIIIGATFGQVWAVNFGMFCAFKVILGIGVGLAQLGAPVLVTELCHPKERVEGTSLYNTLIYMGMIIGAWTAFGTVSMDSDWSWKLPCLLQMVCSSYQIFFIWLCPESPRWLIATGRSEEAEAILVKYHADGDRNSELVKWEMREMVQAIEIERANQLPMMDLLKDRGFLHRAFLAICCGTFSQTSGNGLISTYLQPILVSAGIEDTTTITLINGCISIWSWVIGMVCAIATSRLQRRMTFLIGTTGMLVVFVAWTVAQARYEITGVKSAGYAVIALIFLYNAFYSFAWLFLVVAYPLEIANYKFRARLWALTLLSVSLSAFFNAYINPIGLENAQWRYYIYYDIWITIEVLIIYFFFPETSGRTLEEIAEVFDGEKAKITEPGDEKVLEDSIGHVETT</sequence>
<feature type="transmembrane region" description="Helical" evidence="6">
    <location>
        <begin position="101"/>
        <end position="119"/>
    </location>
</feature>